<evidence type="ECO:0008006" key="3">
    <source>
        <dbReference type="Google" id="ProtNLM"/>
    </source>
</evidence>
<sequence>MIKSHSLKRIGVVAGTLSAAVLLTITQASAVSAETERATAATGPDTVDSWECAHTGPSDDHTGTTCYSDLGDWLEITDGAADGSSAVMDWEIRDAQNRVVRFGATFNADGSGAVRYKNKDFPEANTTIRFRARLGHWSTKSITAGTCSAWMTRGT</sequence>
<feature type="signal peptide" evidence="1">
    <location>
        <begin position="1"/>
        <end position="30"/>
    </location>
</feature>
<name>A0AB39P077_9ACTN</name>
<evidence type="ECO:0000313" key="2">
    <source>
        <dbReference type="EMBL" id="XDQ24055.1"/>
    </source>
</evidence>
<protein>
    <recommendedName>
        <fullName evidence="3">Secreted protein</fullName>
    </recommendedName>
</protein>
<gene>
    <name evidence="2" type="ORF">AB5J56_04775</name>
</gene>
<accession>A0AB39P077</accession>
<organism evidence="2">
    <name type="scientific">Streptomyces sp. R21</name>
    <dbReference type="NCBI Taxonomy" id="3238627"/>
    <lineage>
        <taxon>Bacteria</taxon>
        <taxon>Bacillati</taxon>
        <taxon>Actinomycetota</taxon>
        <taxon>Actinomycetes</taxon>
        <taxon>Kitasatosporales</taxon>
        <taxon>Streptomycetaceae</taxon>
        <taxon>Streptomyces</taxon>
    </lineage>
</organism>
<evidence type="ECO:0000256" key="1">
    <source>
        <dbReference type="SAM" id="SignalP"/>
    </source>
</evidence>
<reference evidence="2" key="1">
    <citation type="submission" date="2024-07" db="EMBL/GenBank/DDBJ databases">
        <authorList>
            <person name="Yu S.T."/>
        </authorList>
    </citation>
    <scope>NUCLEOTIDE SEQUENCE</scope>
    <source>
        <strain evidence="2">R21</strain>
    </source>
</reference>
<keyword evidence="1" id="KW-0732">Signal</keyword>
<proteinExistence type="predicted"/>
<dbReference type="EMBL" id="CP163435">
    <property type="protein sequence ID" value="XDQ24055.1"/>
    <property type="molecule type" value="Genomic_DNA"/>
</dbReference>
<dbReference type="AlphaFoldDB" id="A0AB39P077"/>
<dbReference type="RefSeq" id="WP_369230357.1">
    <property type="nucleotide sequence ID" value="NZ_CP163435.1"/>
</dbReference>
<feature type="chain" id="PRO_5044322551" description="Secreted protein" evidence="1">
    <location>
        <begin position="31"/>
        <end position="155"/>
    </location>
</feature>